<dbReference type="SUPFAM" id="SSF46689">
    <property type="entry name" value="Homeodomain-like"/>
    <property type="match status" value="1"/>
</dbReference>
<comment type="caution">
    <text evidence="8">The sequence shown here is derived from an EMBL/GenBank/DDBJ whole genome shotgun (WGS) entry which is preliminary data.</text>
</comment>
<name>A0ABT6NPF7_9BACT</name>
<dbReference type="SMART" id="SM00382">
    <property type="entry name" value="AAA"/>
    <property type="match status" value="1"/>
</dbReference>
<evidence type="ECO:0000256" key="2">
    <source>
        <dbReference type="ARBA" id="ARBA00022840"/>
    </source>
</evidence>
<dbReference type="PROSITE" id="PS00675">
    <property type="entry name" value="SIGMA54_INTERACT_1"/>
    <property type="match status" value="1"/>
</dbReference>
<dbReference type="InterPro" id="IPR002197">
    <property type="entry name" value="HTH_Fis"/>
</dbReference>
<dbReference type="Pfam" id="PF00498">
    <property type="entry name" value="FHA"/>
    <property type="match status" value="1"/>
</dbReference>
<dbReference type="SUPFAM" id="SSF52540">
    <property type="entry name" value="P-loop containing nucleoside triphosphate hydrolases"/>
    <property type="match status" value="1"/>
</dbReference>
<dbReference type="CDD" id="cd00009">
    <property type="entry name" value="AAA"/>
    <property type="match status" value="1"/>
</dbReference>
<dbReference type="PROSITE" id="PS50045">
    <property type="entry name" value="SIGMA54_INTERACT_4"/>
    <property type="match status" value="1"/>
</dbReference>
<proteinExistence type="predicted"/>
<dbReference type="Gene3D" id="3.40.50.300">
    <property type="entry name" value="P-loop containing nucleotide triphosphate hydrolases"/>
    <property type="match status" value="1"/>
</dbReference>
<dbReference type="Gene3D" id="1.10.10.60">
    <property type="entry name" value="Homeodomain-like"/>
    <property type="match status" value="1"/>
</dbReference>
<dbReference type="InterPro" id="IPR002078">
    <property type="entry name" value="Sigma_54_int"/>
</dbReference>
<dbReference type="Proteomes" id="UP001160301">
    <property type="component" value="Unassembled WGS sequence"/>
</dbReference>
<dbReference type="Gene3D" id="2.60.200.20">
    <property type="match status" value="1"/>
</dbReference>
<dbReference type="PANTHER" id="PTHR32071">
    <property type="entry name" value="TRANSCRIPTIONAL REGULATORY PROTEIN"/>
    <property type="match status" value="1"/>
</dbReference>
<dbReference type="PROSITE" id="PS50006">
    <property type="entry name" value="FHA_DOMAIN"/>
    <property type="match status" value="1"/>
</dbReference>
<reference evidence="8 9" key="1">
    <citation type="submission" date="2023-04" db="EMBL/GenBank/DDBJ databases">
        <title>The genome sequence of Polyangium sorediatum DSM14670.</title>
        <authorList>
            <person name="Zhang X."/>
        </authorList>
    </citation>
    <scope>NUCLEOTIDE SEQUENCE [LARGE SCALE GENOMIC DNA]</scope>
    <source>
        <strain evidence="8 9">DSM 14670</strain>
    </source>
</reference>
<keyword evidence="1" id="KW-0547">Nucleotide-binding</keyword>
<dbReference type="EMBL" id="JARZHI010000007">
    <property type="protein sequence ID" value="MDI1430204.1"/>
    <property type="molecule type" value="Genomic_DNA"/>
</dbReference>
<sequence length="595" mass="65267">MTEKMQDEGQSEGTGQTSTEPMALGGSGDPPPMRAGVTLMIFSLDKFYPAPLTPGRALIVGRGPQADVRIQDPKLSHEHARFTLLDEGVLVEDLGSKNGTWRAGQWVQSTTLPLGGDVMLGMVHVLVLALGMAQDPGLVGEPAFRGHLAEELERARFSRRFFAVLAVRAGEKEAADAPTGAWVTRLREHLLPIDRLCLYTPTIALIMLPERNMEEAREVATKLAQKMPAPYSARCVGGGYFPVAGSVEKIIGMALGNLNHARPGEPAMDVQEESNVDDAPIFGKQMKQALHIVKLAAPTSVPMMLLGETGTGKDVLANHIHKSSGRARNKFHAFNCAAIPENLVEAFLFGHEKGAFTSADRRQIGAFEDADGGTLFLDEIGDLSLQAQAKLLRVLQDGLVTRVGSTTPTKVDVRVIVATNCDIETMIAERRFREDLYHRLNTIVVKIPPLRERRDEIPRLAERFFREVSREPGRRAQGISDEAMALLHADPWSGNIRELKNVIQRAVILAEGDLIQPEDLMREGQPEKQGAKGGRFKEDLTRTEKQQIEDALQEAEGVQARAAEILGIPARTLSNKIKKLGIEAPQKPVRRPPRK</sequence>
<evidence type="ECO:0000256" key="3">
    <source>
        <dbReference type="ARBA" id="ARBA00023015"/>
    </source>
</evidence>
<feature type="compositionally biased region" description="Polar residues" evidence="5">
    <location>
        <begin position="11"/>
        <end position="20"/>
    </location>
</feature>
<dbReference type="InterPro" id="IPR008984">
    <property type="entry name" value="SMAD_FHA_dom_sf"/>
</dbReference>
<feature type="domain" description="FHA" evidence="6">
    <location>
        <begin position="58"/>
        <end position="107"/>
    </location>
</feature>
<evidence type="ECO:0000259" key="6">
    <source>
        <dbReference type="PROSITE" id="PS50006"/>
    </source>
</evidence>
<dbReference type="InterPro" id="IPR025943">
    <property type="entry name" value="Sigma_54_int_dom_ATP-bd_2"/>
</dbReference>
<dbReference type="SUPFAM" id="SSF49879">
    <property type="entry name" value="SMAD/FHA domain"/>
    <property type="match status" value="1"/>
</dbReference>
<accession>A0ABT6NPF7</accession>
<evidence type="ECO:0000256" key="5">
    <source>
        <dbReference type="SAM" id="MobiDB-lite"/>
    </source>
</evidence>
<keyword evidence="4" id="KW-0804">Transcription</keyword>
<evidence type="ECO:0000256" key="4">
    <source>
        <dbReference type="ARBA" id="ARBA00023163"/>
    </source>
</evidence>
<dbReference type="SMART" id="SM00240">
    <property type="entry name" value="FHA"/>
    <property type="match status" value="1"/>
</dbReference>
<dbReference type="Pfam" id="PF02954">
    <property type="entry name" value="HTH_8"/>
    <property type="match status" value="1"/>
</dbReference>
<dbReference type="InterPro" id="IPR009057">
    <property type="entry name" value="Homeodomain-like_sf"/>
</dbReference>
<dbReference type="PRINTS" id="PR01590">
    <property type="entry name" value="HTHFIS"/>
</dbReference>
<dbReference type="InterPro" id="IPR003593">
    <property type="entry name" value="AAA+_ATPase"/>
</dbReference>
<dbReference type="Pfam" id="PF25601">
    <property type="entry name" value="AAA_lid_14"/>
    <property type="match status" value="1"/>
</dbReference>
<dbReference type="InterPro" id="IPR058031">
    <property type="entry name" value="AAA_lid_NorR"/>
</dbReference>
<dbReference type="Gene3D" id="1.10.8.60">
    <property type="match status" value="1"/>
</dbReference>
<keyword evidence="2" id="KW-0067">ATP-binding</keyword>
<dbReference type="RefSeq" id="WP_136969450.1">
    <property type="nucleotide sequence ID" value="NZ_JARZHI010000007.1"/>
</dbReference>
<feature type="domain" description="Sigma-54 factor interaction" evidence="7">
    <location>
        <begin position="286"/>
        <end position="508"/>
    </location>
</feature>
<evidence type="ECO:0000313" key="8">
    <source>
        <dbReference type="EMBL" id="MDI1430204.1"/>
    </source>
</evidence>
<dbReference type="CDD" id="cd00060">
    <property type="entry name" value="FHA"/>
    <property type="match status" value="1"/>
</dbReference>
<evidence type="ECO:0000256" key="1">
    <source>
        <dbReference type="ARBA" id="ARBA00022741"/>
    </source>
</evidence>
<keyword evidence="3" id="KW-0805">Transcription regulation</keyword>
<dbReference type="InterPro" id="IPR025662">
    <property type="entry name" value="Sigma_54_int_dom_ATP-bd_1"/>
</dbReference>
<dbReference type="Pfam" id="PF00158">
    <property type="entry name" value="Sigma54_activat"/>
    <property type="match status" value="1"/>
</dbReference>
<gene>
    <name evidence="8" type="ORF">QHF89_11880</name>
</gene>
<dbReference type="InterPro" id="IPR027417">
    <property type="entry name" value="P-loop_NTPase"/>
</dbReference>
<evidence type="ECO:0000313" key="9">
    <source>
        <dbReference type="Proteomes" id="UP001160301"/>
    </source>
</evidence>
<organism evidence="8 9">
    <name type="scientific">Polyangium sorediatum</name>
    <dbReference type="NCBI Taxonomy" id="889274"/>
    <lineage>
        <taxon>Bacteria</taxon>
        <taxon>Pseudomonadati</taxon>
        <taxon>Myxococcota</taxon>
        <taxon>Polyangia</taxon>
        <taxon>Polyangiales</taxon>
        <taxon>Polyangiaceae</taxon>
        <taxon>Polyangium</taxon>
    </lineage>
</organism>
<feature type="region of interest" description="Disordered" evidence="5">
    <location>
        <begin position="1"/>
        <end position="30"/>
    </location>
</feature>
<keyword evidence="9" id="KW-1185">Reference proteome</keyword>
<dbReference type="PROSITE" id="PS00676">
    <property type="entry name" value="SIGMA54_INTERACT_2"/>
    <property type="match status" value="1"/>
</dbReference>
<dbReference type="InterPro" id="IPR000253">
    <property type="entry name" value="FHA_dom"/>
</dbReference>
<feature type="region of interest" description="Disordered" evidence="5">
    <location>
        <begin position="521"/>
        <end position="543"/>
    </location>
</feature>
<evidence type="ECO:0000259" key="7">
    <source>
        <dbReference type="PROSITE" id="PS50045"/>
    </source>
</evidence>
<protein>
    <submittedName>
        <fullName evidence="8">Sigma 54-interacting transcriptional regulator</fullName>
    </submittedName>
</protein>